<comment type="caution">
    <text evidence="1">The sequence shown here is derived from an EMBL/GenBank/DDBJ whole genome shotgun (WGS) entry which is preliminary data.</text>
</comment>
<evidence type="ECO:0008006" key="2">
    <source>
        <dbReference type="Google" id="ProtNLM"/>
    </source>
</evidence>
<reference evidence="1" key="1">
    <citation type="journal article" date="2014" name="Front. Microbiol.">
        <title>High frequency of phylogenetically diverse reductive dehalogenase-homologous genes in deep subseafloor sedimentary metagenomes.</title>
        <authorList>
            <person name="Kawai M."/>
            <person name="Futagami T."/>
            <person name="Toyoda A."/>
            <person name="Takaki Y."/>
            <person name="Nishi S."/>
            <person name="Hori S."/>
            <person name="Arai W."/>
            <person name="Tsubouchi T."/>
            <person name="Morono Y."/>
            <person name="Uchiyama I."/>
            <person name="Ito T."/>
            <person name="Fujiyama A."/>
            <person name="Inagaki F."/>
            <person name="Takami H."/>
        </authorList>
    </citation>
    <scope>NUCLEOTIDE SEQUENCE</scope>
    <source>
        <strain evidence="1">Expedition CK06-06</strain>
    </source>
</reference>
<gene>
    <name evidence="1" type="ORF">S06H3_57086</name>
</gene>
<dbReference type="EMBL" id="BARV01036800">
    <property type="protein sequence ID" value="GAI57260.1"/>
    <property type="molecule type" value="Genomic_DNA"/>
</dbReference>
<evidence type="ECO:0000313" key="1">
    <source>
        <dbReference type="EMBL" id="GAI57260.1"/>
    </source>
</evidence>
<dbReference type="AlphaFoldDB" id="X1R2C9"/>
<dbReference type="SUPFAM" id="SSF53335">
    <property type="entry name" value="S-adenosyl-L-methionine-dependent methyltransferases"/>
    <property type="match status" value="1"/>
</dbReference>
<dbReference type="Gene3D" id="3.40.50.150">
    <property type="entry name" value="Vaccinia Virus protein VP39"/>
    <property type="match status" value="1"/>
</dbReference>
<protein>
    <recommendedName>
        <fullName evidence="2">DNA methylase N-4/N-6 domain-containing protein</fullName>
    </recommendedName>
</protein>
<name>X1R2C9_9ZZZZ</name>
<organism evidence="1">
    <name type="scientific">marine sediment metagenome</name>
    <dbReference type="NCBI Taxonomy" id="412755"/>
    <lineage>
        <taxon>unclassified sequences</taxon>
        <taxon>metagenomes</taxon>
        <taxon>ecological metagenomes</taxon>
    </lineage>
</organism>
<sequence length="196" mass="22724">MITERFDAAFVDIGNEAMRRIFTMLPNVYSVLDPTYGHGFFYKLTPWLKILGGDIDEKRAKDVILDMRYLPFKNNSFDCCVLDPPFLHSSRKKGTKAPSFRKLGQRKRQSCSQLLELYKQAGKEAFRVARQIVIMKCADMVDTTELIPIAARLIQMFGDPWEILITTHTQGALPAQGRILHFRHNYVYYLVWKIKS</sequence>
<accession>X1R2C9</accession>
<proteinExistence type="predicted"/>
<dbReference type="InterPro" id="IPR029063">
    <property type="entry name" value="SAM-dependent_MTases_sf"/>
</dbReference>